<dbReference type="PANTHER" id="PTHR36460:SF1">
    <property type="entry name" value="UPF0132 DOMAIN PROTEIN (AFU_ORTHOLOGUE AFUA_3G10255)"/>
    <property type="match status" value="1"/>
</dbReference>
<dbReference type="GO" id="GO:0016020">
    <property type="term" value="C:membrane"/>
    <property type="evidence" value="ECO:0007669"/>
    <property type="project" value="UniProtKB-SubCell"/>
</dbReference>
<evidence type="ECO:0008006" key="8">
    <source>
        <dbReference type="Google" id="ProtNLM"/>
    </source>
</evidence>
<keyword evidence="2 5" id="KW-0812">Transmembrane</keyword>
<dbReference type="PANTHER" id="PTHR36460">
    <property type="entry name" value="UPF0132 DOMAIN PROTEIN (AFU_ORTHOLOGUE AFUA_3G10255)"/>
    <property type="match status" value="1"/>
</dbReference>
<reference evidence="6 7" key="1">
    <citation type="journal article" date="2016" name="Nat. Commun.">
        <title>Thousands of microbial genomes shed light on interconnected biogeochemical processes in an aquifer system.</title>
        <authorList>
            <person name="Anantharaman K."/>
            <person name="Brown C.T."/>
            <person name="Hug L.A."/>
            <person name="Sharon I."/>
            <person name="Castelle C.J."/>
            <person name="Probst A.J."/>
            <person name="Thomas B.C."/>
            <person name="Singh A."/>
            <person name="Wilkins M.J."/>
            <person name="Karaoz U."/>
            <person name="Brodie E.L."/>
            <person name="Williams K.H."/>
            <person name="Hubbard S.S."/>
            <person name="Banfield J.F."/>
        </authorList>
    </citation>
    <scope>NUCLEOTIDE SEQUENCE [LARGE SCALE GENOMIC DNA]</scope>
</reference>
<name>A0A1F5GEX2_9BACT</name>
<gene>
    <name evidence="6" type="ORF">A3D07_00920</name>
</gene>
<sequence length="113" mass="12580">MTVYDGNRNLVAALSYFLGFITGIVILLVEKDDKFIRFHAMQSTLVFGAIFVADIILGAVIGAVPILNLINSLFNTLVFIVALIVWIVSMLKAFQGQMFKWPVVGNFAERQIK</sequence>
<evidence type="ECO:0000256" key="3">
    <source>
        <dbReference type="ARBA" id="ARBA00022989"/>
    </source>
</evidence>
<evidence type="ECO:0000313" key="7">
    <source>
        <dbReference type="Proteomes" id="UP000177124"/>
    </source>
</evidence>
<evidence type="ECO:0000256" key="5">
    <source>
        <dbReference type="SAM" id="Phobius"/>
    </source>
</evidence>
<dbReference type="EMBL" id="MFBF01000046">
    <property type="protein sequence ID" value="OGD90395.1"/>
    <property type="molecule type" value="Genomic_DNA"/>
</dbReference>
<dbReference type="AlphaFoldDB" id="A0A1F5GEX2"/>
<feature type="transmembrane region" description="Helical" evidence="5">
    <location>
        <begin position="45"/>
        <end position="67"/>
    </location>
</feature>
<protein>
    <recommendedName>
        <fullName evidence="8">DUF4870 domain-containing protein</fullName>
    </recommendedName>
</protein>
<accession>A0A1F5GEX2</accession>
<feature type="transmembrane region" description="Helical" evidence="5">
    <location>
        <begin position="73"/>
        <end position="91"/>
    </location>
</feature>
<comment type="subcellular location">
    <subcellularLocation>
        <location evidence="1">Membrane</location>
        <topology evidence="1">Multi-pass membrane protein</topology>
    </subcellularLocation>
</comment>
<proteinExistence type="predicted"/>
<organism evidence="6 7">
    <name type="scientific">Candidatus Curtissbacteria bacterium RIFCSPHIGHO2_02_FULL_42_15</name>
    <dbReference type="NCBI Taxonomy" id="1797716"/>
    <lineage>
        <taxon>Bacteria</taxon>
        <taxon>Candidatus Curtissiibacteriota</taxon>
    </lineage>
</organism>
<evidence type="ECO:0000313" key="6">
    <source>
        <dbReference type="EMBL" id="OGD90395.1"/>
    </source>
</evidence>
<dbReference type="Proteomes" id="UP000177124">
    <property type="component" value="Unassembled WGS sequence"/>
</dbReference>
<evidence type="ECO:0000256" key="4">
    <source>
        <dbReference type="ARBA" id="ARBA00023136"/>
    </source>
</evidence>
<dbReference type="Pfam" id="PF09685">
    <property type="entry name" value="MamF_MmsF"/>
    <property type="match status" value="1"/>
</dbReference>
<comment type="caution">
    <text evidence="6">The sequence shown here is derived from an EMBL/GenBank/DDBJ whole genome shotgun (WGS) entry which is preliminary data.</text>
</comment>
<evidence type="ECO:0000256" key="1">
    <source>
        <dbReference type="ARBA" id="ARBA00004141"/>
    </source>
</evidence>
<dbReference type="STRING" id="1797716.A3D07_00920"/>
<feature type="transmembrane region" description="Helical" evidence="5">
    <location>
        <begin position="12"/>
        <end position="29"/>
    </location>
</feature>
<dbReference type="InterPro" id="IPR019109">
    <property type="entry name" value="MamF_MmsF"/>
</dbReference>
<keyword evidence="4 5" id="KW-0472">Membrane</keyword>
<evidence type="ECO:0000256" key="2">
    <source>
        <dbReference type="ARBA" id="ARBA00022692"/>
    </source>
</evidence>
<keyword evidence="3 5" id="KW-1133">Transmembrane helix</keyword>